<proteinExistence type="predicted"/>
<dbReference type="PANTHER" id="PTHR31286:SF180">
    <property type="entry name" value="OS10G0362600 PROTEIN"/>
    <property type="match status" value="1"/>
</dbReference>
<name>A0A7J6V5P6_THATH</name>
<evidence type="ECO:0008006" key="4">
    <source>
        <dbReference type="Google" id="ProtNLM"/>
    </source>
</evidence>
<protein>
    <recommendedName>
        <fullName evidence="4">DUF4283 domain-containing protein</fullName>
    </recommendedName>
</protein>
<dbReference type="EMBL" id="JABWDY010037991">
    <property type="protein sequence ID" value="KAF5180008.1"/>
    <property type="molecule type" value="Genomic_DNA"/>
</dbReference>
<reference evidence="2 3" key="1">
    <citation type="submission" date="2020-06" db="EMBL/GenBank/DDBJ databases">
        <title>Transcriptomic and genomic resources for Thalictrum thalictroides and T. hernandezii: Facilitating candidate gene discovery in an emerging model plant lineage.</title>
        <authorList>
            <person name="Arias T."/>
            <person name="Riano-Pachon D.M."/>
            <person name="Di Stilio V.S."/>
        </authorList>
    </citation>
    <scope>NUCLEOTIDE SEQUENCE [LARGE SCALE GENOMIC DNA]</scope>
    <source>
        <strain evidence="3">cv. WT478/WT964</strain>
        <tissue evidence="2">Leaves</tissue>
    </source>
</reference>
<dbReference type="OrthoDB" id="656425at2759"/>
<feature type="compositionally biased region" description="Basic residues" evidence="1">
    <location>
        <begin position="336"/>
        <end position="349"/>
    </location>
</feature>
<comment type="caution">
    <text evidence="2">The sequence shown here is derived from an EMBL/GenBank/DDBJ whole genome shotgun (WGS) entry which is preliminary data.</text>
</comment>
<dbReference type="PANTHER" id="PTHR31286">
    <property type="entry name" value="GLYCINE-RICH CELL WALL STRUCTURAL PROTEIN 1.8-LIKE"/>
    <property type="match status" value="1"/>
</dbReference>
<organism evidence="2 3">
    <name type="scientific">Thalictrum thalictroides</name>
    <name type="common">Rue-anemone</name>
    <name type="synonym">Anemone thalictroides</name>
    <dbReference type="NCBI Taxonomy" id="46969"/>
    <lineage>
        <taxon>Eukaryota</taxon>
        <taxon>Viridiplantae</taxon>
        <taxon>Streptophyta</taxon>
        <taxon>Embryophyta</taxon>
        <taxon>Tracheophyta</taxon>
        <taxon>Spermatophyta</taxon>
        <taxon>Magnoliopsida</taxon>
        <taxon>Ranunculales</taxon>
        <taxon>Ranunculaceae</taxon>
        <taxon>Thalictroideae</taxon>
        <taxon>Thalictrum</taxon>
    </lineage>
</organism>
<keyword evidence="3" id="KW-1185">Reference proteome</keyword>
<evidence type="ECO:0000313" key="3">
    <source>
        <dbReference type="Proteomes" id="UP000554482"/>
    </source>
</evidence>
<evidence type="ECO:0000313" key="2">
    <source>
        <dbReference type="EMBL" id="KAF5180008.1"/>
    </source>
</evidence>
<sequence length="553" mass="62459">MEQELMAITSGIKDNLNIPDDIVRIPIEERQKNTLQWKNAWLISMWKGDHLYPAQVINAIQTKWKVTNDKSIMTPVGRNRFVCKIHAKEDNDRVQSGQPWQAMNCLIIMEPFSSPTNPDSVILDKIPLWICFDGLLLEHYNRITVGRVASAAGSVVSILPEDESIERGDTWVAFRYPNLPALHCKKCDRVGHQKHACTFSSLQDPKGKEVHNLSTQMEDVSQADWPHKHMPNKTLNQPMDLENNQVCQNVLEETICTKPIDQSNQTLHIWDNAGNLDKVDQRELKLGSRRSGKAQANLTQTTPITDPFLLSHSIRITEIPNPPLIILDDEKGSQPSKRKGRNPIQKKNKTFTNKGKSAVTLSLPDPYFQKKRKVMEFDSLTNSSTLSPLHSSTNDFNNYIQHNPPHSFPTAIKNYSQITPPLNQHTALINPDQISLEQMIQLLSTPAFSNKLVPCGLLSPIISHLLPQWGSHHISQQIAGSSQLENTDEWGNTHCIQRNNEFVRNAYTNNSKISKVDTQLHLCLNQISEIPTQSLQLDSPTSVIHSELLACDP</sequence>
<gene>
    <name evidence="2" type="ORF">FRX31_030399</name>
</gene>
<dbReference type="InterPro" id="IPR040256">
    <property type="entry name" value="At4g02000-like"/>
</dbReference>
<dbReference type="Proteomes" id="UP000554482">
    <property type="component" value="Unassembled WGS sequence"/>
</dbReference>
<accession>A0A7J6V5P6</accession>
<dbReference type="AlphaFoldDB" id="A0A7J6V5P6"/>
<evidence type="ECO:0000256" key="1">
    <source>
        <dbReference type="SAM" id="MobiDB-lite"/>
    </source>
</evidence>
<feature type="region of interest" description="Disordered" evidence="1">
    <location>
        <begin position="325"/>
        <end position="352"/>
    </location>
</feature>